<keyword evidence="1" id="KW-0472">Membrane</keyword>
<feature type="transmembrane region" description="Helical" evidence="1">
    <location>
        <begin position="37"/>
        <end position="57"/>
    </location>
</feature>
<keyword evidence="1" id="KW-1133">Transmembrane helix</keyword>
<dbReference type="EMBL" id="CP046172">
    <property type="protein sequence ID" value="QIS13073.1"/>
    <property type="molecule type" value="Genomic_DNA"/>
</dbReference>
<keyword evidence="3" id="KW-1185">Reference proteome</keyword>
<dbReference type="KEGG" id="nah:F5544_26095"/>
<protein>
    <submittedName>
        <fullName evidence="2">Uncharacterized protein</fullName>
    </submittedName>
</protein>
<feature type="transmembrane region" description="Helical" evidence="1">
    <location>
        <begin position="95"/>
        <end position="114"/>
    </location>
</feature>
<feature type="transmembrane region" description="Helical" evidence="1">
    <location>
        <begin position="64"/>
        <end position="83"/>
    </location>
</feature>
<reference evidence="2 3" key="1">
    <citation type="journal article" date="2019" name="ACS Chem. Biol.">
        <title>Identification and Mobilization of a Cryptic Antibiotic Biosynthesis Gene Locus from a Human-Pathogenic Nocardia Isolate.</title>
        <authorList>
            <person name="Herisse M."/>
            <person name="Ishida K."/>
            <person name="Porter J.L."/>
            <person name="Howden B."/>
            <person name="Hertweck C."/>
            <person name="Stinear T.P."/>
            <person name="Pidot S.J."/>
        </authorList>
    </citation>
    <scope>NUCLEOTIDE SEQUENCE [LARGE SCALE GENOMIC DNA]</scope>
    <source>
        <strain evidence="2 3">AUSMDU00012717</strain>
    </source>
</reference>
<dbReference type="AlphaFoldDB" id="A0A6G9YJF7"/>
<evidence type="ECO:0000313" key="2">
    <source>
        <dbReference type="EMBL" id="QIS13073.1"/>
    </source>
</evidence>
<dbReference type="Proteomes" id="UP000503540">
    <property type="component" value="Chromosome"/>
</dbReference>
<gene>
    <name evidence="2" type="ORF">F5544_26095</name>
</gene>
<organism evidence="2 3">
    <name type="scientific">Nocardia arthritidis</name>
    <dbReference type="NCBI Taxonomy" id="228602"/>
    <lineage>
        <taxon>Bacteria</taxon>
        <taxon>Bacillati</taxon>
        <taxon>Actinomycetota</taxon>
        <taxon>Actinomycetes</taxon>
        <taxon>Mycobacteriales</taxon>
        <taxon>Nocardiaceae</taxon>
        <taxon>Nocardia</taxon>
    </lineage>
</organism>
<name>A0A6G9YJF7_9NOCA</name>
<accession>A0A6G9YJF7</accession>
<evidence type="ECO:0000313" key="3">
    <source>
        <dbReference type="Proteomes" id="UP000503540"/>
    </source>
</evidence>
<feature type="transmembrane region" description="Helical" evidence="1">
    <location>
        <begin position="12"/>
        <end position="31"/>
    </location>
</feature>
<keyword evidence="1" id="KW-0812">Transmembrane</keyword>
<evidence type="ECO:0000256" key="1">
    <source>
        <dbReference type="SAM" id="Phobius"/>
    </source>
</evidence>
<sequence>MRKPTEAMARARGAFVGCASGAVSIAAHGLAGGSVAIGQSGLALLIAACAAVGYAVAAMRNRYGIAEVMALLAGGQAIGHTALSMAPEHHHGGGANQIMLAAHLVAIPLGAILIRGAERAVARLAGGVRRAVAALDPLPAVAVSTAVAAWQAPARAPRSLLGSGIGRRGPPVSR</sequence>
<dbReference type="RefSeq" id="WP_167475660.1">
    <property type="nucleotide sequence ID" value="NZ_CP046172.1"/>
</dbReference>
<proteinExistence type="predicted"/>